<evidence type="ECO:0000313" key="5">
    <source>
        <dbReference type="Proteomes" id="UP000018144"/>
    </source>
</evidence>
<organism evidence="4 5">
    <name type="scientific">Pyronema omphalodes (strain CBS 100304)</name>
    <name type="common">Pyronema confluens</name>
    <dbReference type="NCBI Taxonomy" id="1076935"/>
    <lineage>
        <taxon>Eukaryota</taxon>
        <taxon>Fungi</taxon>
        <taxon>Dikarya</taxon>
        <taxon>Ascomycota</taxon>
        <taxon>Pezizomycotina</taxon>
        <taxon>Pezizomycetes</taxon>
        <taxon>Pezizales</taxon>
        <taxon>Pyronemataceae</taxon>
        <taxon>Pyronema</taxon>
    </lineage>
</organism>
<dbReference type="eggNOG" id="KOG0958">
    <property type="taxonomic scope" value="Eukaryota"/>
</dbReference>
<dbReference type="InterPro" id="IPR003349">
    <property type="entry name" value="JmjN"/>
</dbReference>
<dbReference type="GO" id="GO:0008168">
    <property type="term" value="F:methyltransferase activity"/>
    <property type="evidence" value="ECO:0007669"/>
    <property type="project" value="UniProtKB-KW"/>
</dbReference>
<feature type="region of interest" description="Disordered" evidence="1">
    <location>
        <begin position="129"/>
        <end position="200"/>
    </location>
</feature>
<dbReference type="PROSITE" id="PS51183">
    <property type="entry name" value="JMJN"/>
    <property type="match status" value="1"/>
</dbReference>
<reference evidence="4 5" key="1">
    <citation type="journal article" date="2013" name="PLoS Genet.">
        <title>The genome and development-dependent transcriptomes of Pyronema confluens: a window into fungal evolution.</title>
        <authorList>
            <person name="Traeger S."/>
            <person name="Altegoer F."/>
            <person name="Freitag M."/>
            <person name="Gabaldon T."/>
            <person name="Kempken F."/>
            <person name="Kumar A."/>
            <person name="Marcet-Houben M."/>
            <person name="Poggeler S."/>
            <person name="Stajich J.E."/>
            <person name="Nowrousian M."/>
        </authorList>
    </citation>
    <scope>NUCLEOTIDE SEQUENCE [LARGE SCALE GENOMIC DNA]</scope>
    <source>
        <strain evidence="5">CBS 100304</strain>
        <tissue evidence="4">Vegetative mycelium</tissue>
    </source>
</reference>
<feature type="compositionally biased region" description="Basic residues" evidence="1">
    <location>
        <begin position="146"/>
        <end position="164"/>
    </location>
</feature>
<dbReference type="Gene3D" id="2.60.120.650">
    <property type="entry name" value="Cupin"/>
    <property type="match status" value="1"/>
</dbReference>
<sequence length="526" mass="59429">MGMVNKDGAKPRSKKDQDRMAEACWQTKRKEAIEKLIFSRLNEDDARCDYDGSWHFETPLPGWLNAAREVQEDGALGTFLVRPSYEDFRDRFAEMLDVLEPFGMRLGALKVKVPEKWLAKPIPYTELLPKKQESPEEDTPEAGPARTKKRGRKTKKSAPRKKPVRSPPYNLSDASGALTPPSSSDVSRSPSTAPDKPDPKVFIMTQHLPIHENSTHRYAPIYEVISKRQEPVLLSTFPHELTSESITHRIPEDQVESRGRSWRDVAHNNPGGAVYYSSDNDASPMLRSVLGLGNPKFKELPGNEMDLALPRVEGIHTPYLYLGNPYTMFALHQEDYCALSLNYHHVGAPKVWRITSPLDFVLVEELVKRTCDTPPELKACSQHVRHESLFISSGAFQIHGVRSILVRQQQGEMVVTWPLAYHQGWNEGGNVCEAIAYGSTAWRNCFVEATDMVYRTCGRRCQHRGMGIGIELEFGSGDEESAAKRVKTETIETEWKEEESEIPMTHDGDTTMELERAKMEVGSDSF</sequence>
<proteinExistence type="predicted"/>
<dbReference type="GO" id="GO:0032259">
    <property type="term" value="P:methylation"/>
    <property type="evidence" value="ECO:0007669"/>
    <property type="project" value="UniProtKB-KW"/>
</dbReference>
<dbReference type="EMBL" id="HF935457">
    <property type="protein sequence ID" value="CCX09334.1"/>
    <property type="molecule type" value="Genomic_DNA"/>
</dbReference>
<dbReference type="SMART" id="SM00558">
    <property type="entry name" value="JmjC"/>
    <property type="match status" value="1"/>
</dbReference>
<gene>
    <name evidence="4" type="ORF">PCON_08927</name>
</gene>
<dbReference type="AlphaFoldDB" id="U4LE20"/>
<feature type="region of interest" description="Disordered" evidence="1">
    <location>
        <begin position="489"/>
        <end position="511"/>
    </location>
</feature>
<dbReference type="GO" id="GO:0032452">
    <property type="term" value="F:histone demethylase activity"/>
    <property type="evidence" value="ECO:0007669"/>
    <property type="project" value="TreeGrafter"/>
</dbReference>
<dbReference type="PANTHER" id="PTHR10694">
    <property type="entry name" value="LYSINE-SPECIFIC DEMETHYLASE"/>
    <property type="match status" value="1"/>
</dbReference>
<feature type="compositionally biased region" description="Basic and acidic residues" evidence="1">
    <location>
        <begin position="7"/>
        <end position="21"/>
    </location>
</feature>
<keyword evidence="4" id="KW-0489">Methyltransferase</keyword>
<dbReference type="GO" id="GO:0005634">
    <property type="term" value="C:nucleus"/>
    <property type="evidence" value="ECO:0007669"/>
    <property type="project" value="TreeGrafter"/>
</dbReference>
<keyword evidence="5" id="KW-1185">Reference proteome</keyword>
<evidence type="ECO:0000313" key="4">
    <source>
        <dbReference type="EMBL" id="CCX09334.1"/>
    </source>
</evidence>
<dbReference type="PROSITE" id="PS51184">
    <property type="entry name" value="JMJC"/>
    <property type="match status" value="1"/>
</dbReference>
<feature type="domain" description="JmjN" evidence="2">
    <location>
        <begin position="78"/>
        <end position="120"/>
    </location>
</feature>
<feature type="region of interest" description="Disordered" evidence="1">
    <location>
        <begin position="1"/>
        <end position="21"/>
    </location>
</feature>
<name>U4LE20_PYROM</name>
<dbReference type="STRING" id="1076935.U4LE20"/>
<feature type="compositionally biased region" description="Low complexity" evidence="1">
    <location>
        <begin position="180"/>
        <end position="194"/>
    </location>
</feature>
<evidence type="ECO:0000259" key="3">
    <source>
        <dbReference type="PROSITE" id="PS51184"/>
    </source>
</evidence>
<dbReference type="Pfam" id="PF02373">
    <property type="entry name" value="JmjC"/>
    <property type="match status" value="1"/>
</dbReference>
<keyword evidence="4" id="KW-0808">Transferase</keyword>
<dbReference type="SUPFAM" id="SSF51197">
    <property type="entry name" value="Clavaminate synthase-like"/>
    <property type="match status" value="1"/>
</dbReference>
<dbReference type="GO" id="GO:0010468">
    <property type="term" value="P:regulation of gene expression"/>
    <property type="evidence" value="ECO:0007669"/>
    <property type="project" value="TreeGrafter"/>
</dbReference>
<feature type="domain" description="JmjC" evidence="3">
    <location>
        <begin position="296"/>
        <end position="454"/>
    </location>
</feature>
<dbReference type="InterPro" id="IPR003347">
    <property type="entry name" value="JmjC_dom"/>
</dbReference>
<evidence type="ECO:0000259" key="2">
    <source>
        <dbReference type="PROSITE" id="PS51183"/>
    </source>
</evidence>
<evidence type="ECO:0000256" key="1">
    <source>
        <dbReference type="SAM" id="MobiDB-lite"/>
    </source>
</evidence>
<dbReference type="OrthoDB" id="1678912at2759"/>
<protein>
    <submittedName>
        <fullName evidence="4">Similar to Lysine-specific demethylase 4D acc. no. Q6B0I6</fullName>
    </submittedName>
</protein>
<dbReference type="GO" id="GO:0000785">
    <property type="term" value="C:chromatin"/>
    <property type="evidence" value="ECO:0007669"/>
    <property type="project" value="TreeGrafter"/>
</dbReference>
<dbReference type="Proteomes" id="UP000018144">
    <property type="component" value="Unassembled WGS sequence"/>
</dbReference>
<accession>U4LE20</accession>